<reference evidence="4 5" key="1">
    <citation type="journal article" date="2015" name="Nature">
        <title>rRNA introns, odd ribosomes, and small enigmatic genomes across a large radiation of phyla.</title>
        <authorList>
            <person name="Brown C.T."/>
            <person name="Hug L.A."/>
            <person name="Thomas B.C."/>
            <person name="Sharon I."/>
            <person name="Castelle C.J."/>
            <person name="Singh A."/>
            <person name="Wilkins M.J."/>
            <person name="Williams K.H."/>
            <person name="Banfield J.F."/>
        </authorList>
    </citation>
    <scope>NUCLEOTIDE SEQUENCE [LARGE SCALE GENOMIC DNA]</scope>
</reference>
<proteinExistence type="predicted"/>
<evidence type="ECO:0000259" key="3">
    <source>
        <dbReference type="PROSITE" id="PS51737"/>
    </source>
</evidence>
<dbReference type="InterPro" id="IPR050639">
    <property type="entry name" value="SSR_resolvase"/>
</dbReference>
<evidence type="ECO:0000256" key="1">
    <source>
        <dbReference type="SAM" id="Coils"/>
    </source>
</evidence>
<dbReference type="PROSITE" id="PS51737">
    <property type="entry name" value="RECOMBINASE_DNA_BIND"/>
    <property type="match status" value="1"/>
</dbReference>
<name>A0A0G1CGM8_9BACT</name>
<dbReference type="AlphaFoldDB" id="A0A0G1CGM8"/>
<feature type="domain" description="Recombinase" evidence="3">
    <location>
        <begin position="156"/>
        <end position="261"/>
    </location>
</feature>
<dbReference type="Gene3D" id="3.40.50.1390">
    <property type="entry name" value="Resolvase, N-terminal catalytic domain"/>
    <property type="match status" value="1"/>
</dbReference>
<dbReference type="PANTHER" id="PTHR30461:SF23">
    <property type="entry name" value="DNA RECOMBINASE-RELATED"/>
    <property type="match status" value="1"/>
</dbReference>
<feature type="non-terminal residue" evidence="4">
    <location>
        <position position="1"/>
    </location>
</feature>
<dbReference type="Gene3D" id="3.90.1750.20">
    <property type="entry name" value="Putative Large Serine Recombinase, Chain B, Domain 2"/>
    <property type="match status" value="1"/>
</dbReference>
<dbReference type="SUPFAM" id="SSF53041">
    <property type="entry name" value="Resolvase-like"/>
    <property type="match status" value="1"/>
</dbReference>
<feature type="coiled-coil region" evidence="1">
    <location>
        <begin position="364"/>
        <end position="419"/>
    </location>
</feature>
<dbReference type="InterPro" id="IPR036162">
    <property type="entry name" value="Resolvase-like_N_sf"/>
</dbReference>
<comment type="caution">
    <text evidence="4">The sequence shown here is derived from an EMBL/GenBank/DDBJ whole genome shotgun (WGS) entry which is preliminary data.</text>
</comment>
<evidence type="ECO:0000313" key="5">
    <source>
        <dbReference type="Proteomes" id="UP000034050"/>
    </source>
</evidence>
<evidence type="ECO:0000259" key="2">
    <source>
        <dbReference type="PROSITE" id="PS51736"/>
    </source>
</evidence>
<dbReference type="GO" id="GO:0003677">
    <property type="term" value="F:DNA binding"/>
    <property type="evidence" value="ECO:0007669"/>
    <property type="project" value="InterPro"/>
</dbReference>
<gene>
    <name evidence="4" type="ORF">UV61_C0026G0010</name>
</gene>
<keyword evidence="1" id="KW-0175">Coiled coil</keyword>
<dbReference type="CDD" id="cd00338">
    <property type="entry name" value="Ser_Recombinase"/>
    <property type="match status" value="1"/>
</dbReference>
<protein>
    <submittedName>
        <fullName evidence="4">Recombinase</fullName>
    </submittedName>
</protein>
<dbReference type="InterPro" id="IPR038109">
    <property type="entry name" value="DNA_bind_recomb_sf"/>
</dbReference>
<dbReference type="Pfam" id="PF13408">
    <property type="entry name" value="Zn_ribbon_recom"/>
    <property type="match status" value="1"/>
</dbReference>
<feature type="domain" description="Resolvase/invertase-type recombinase catalytic" evidence="2">
    <location>
        <begin position="3"/>
        <end position="149"/>
    </location>
</feature>
<sequence length="502" mass="57556">MIKYIAYCRKSTDEPDRQILSIEAQVAELEEFATKENLKIVSFITESKTAKEPGRQKFSEVLEKIENGEAAGIISWHPDRLARNSVDGGKIIYLLDTGKILDLKFPSFWFENTPQGKFMLGMAFNQSKYYVDNLSENVKRGNRQKLRRGEWPNQAAFGYLNINKKIEVDKERSKFVQKAFQLFATGGYGYADIRKFFNQNKIYNKSGHIIHLDKIKRILTDPFYYGVMKFCGELYEGKQEPLISKKLFDKCQAVVKLKSRKVKDNKHLFNFLGLAKCGECGGAITAEKHTKYYKRTNRTVEYVYYRCSKKMGACSQKYLDKEEIEKQLKDIVLRASLPPHAAKKFLEWADKDSNQEKEKSSGIISTYQLQLKEAEEKLDRLLEGYLDKIISPEDYQKKKNEMVEEKSLLNSKIKEISQNGVEWLEPFQEFVNSALSAHKIARAKNSCHDLSIMAKTVGSNFFLTDRRLSASFKKGGFDALSAEAGAESATSQPLSSLYWLPG</sequence>
<dbReference type="InterPro" id="IPR011109">
    <property type="entry name" value="DNA_bind_recombinase_dom"/>
</dbReference>
<dbReference type="GO" id="GO:0000150">
    <property type="term" value="F:DNA strand exchange activity"/>
    <property type="evidence" value="ECO:0007669"/>
    <property type="project" value="InterPro"/>
</dbReference>
<dbReference type="SMART" id="SM00857">
    <property type="entry name" value="Resolvase"/>
    <property type="match status" value="1"/>
</dbReference>
<dbReference type="InterPro" id="IPR025827">
    <property type="entry name" value="Zn_ribbon_recom_dom"/>
</dbReference>
<dbReference type="InterPro" id="IPR006119">
    <property type="entry name" value="Resolv_N"/>
</dbReference>
<dbReference type="Pfam" id="PF00239">
    <property type="entry name" value="Resolvase"/>
    <property type="match status" value="1"/>
</dbReference>
<evidence type="ECO:0000313" key="4">
    <source>
        <dbReference type="EMBL" id="KKS84677.1"/>
    </source>
</evidence>
<dbReference type="PROSITE" id="PS51736">
    <property type="entry name" value="RECOMBINASES_3"/>
    <property type="match status" value="1"/>
</dbReference>
<dbReference type="EMBL" id="LCFD01000026">
    <property type="protein sequence ID" value="KKS84677.1"/>
    <property type="molecule type" value="Genomic_DNA"/>
</dbReference>
<dbReference type="Proteomes" id="UP000034050">
    <property type="component" value="Unassembled WGS sequence"/>
</dbReference>
<dbReference type="PANTHER" id="PTHR30461">
    <property type="entry name" value="DNA-INVERTASE FROM LAMBDOID PROPHAGE"/>
    <property type="match status" value="1"/>
</dbReference>
<dbReference type="Pfam" id="PF07508">
    <property type="entry name" value="Recombinase"/>
    <property type="match status" value="1"/>
</dbReference>
<accession>A0A0G1CGM8</accession>
<organism evidence="4 5">
    <name type="scientific">Candidatus Gottesmanbacteria bacterium GW2011_GWB1_43_11</name>
    <dbReference type="NCBI Taxonomy" id="1618446"/>
    <lineage>
        <taxon>Bacteria</taxon>
        <taxon>Candidatus Gottesmaniibacteriota</taxon>
    </lineage>
</organism>